<dbReference type="PaxDb" id="243159-AFE_2451"/>
<evidence type="ECO:0000313" key="2">
    <source>
        <dbReference type="Proteomes" id="UP000001362"/>
    </source>
</evidence>
<organism evidence="1 2">
    <name type="scientific">Acidithiobacillus ferrooxidans (strain ATCC 23270 / DSM 14882 / CIP 104768 / NCIMB 8455)</name>
    <name type="common">Ferrobacillus ferrooxidans (strain ATCC 23270)</name>
    <dbReference type="NCBI Taxonomy" id="243159"/>
    <lineage>
        <taxon>Bacteria</taxon>
        <taxon>Pseudomonadati</taxon>
        <taxon>Pseudomonadota</taxon>
        <taxon>Acidithiobacillia</taxon>
        <taxon>Acidithiobacillales</taxon>
        <taxon>Acidithiobacillaceae</taxon>
        <taxon>Acidithiobacillus</taxon>
    </lineage>
</organism>
<name>B7J6Z0_ACIF2</name>
<sequence>MASAQEALQNQQQYGQASNNPLLLPSIWAQTAAGQRKRPFGSLATMSSKFVIMAVNR</sequence>
<proteinExistence type="predicted"/>
<dbReference type="HOGENOM" id="CLU_2986022_0_0_6"/>
<protein>
    <submittedName>
        <fullName evidence="1">Uncharacterized protein</fullName>
    </submittedName>
</protein>
<dbReference type="EMBL" id="CP001219">
    <property type="protein sequence ID" value="ACK80712.1"/>
    <property type="molecule type" value="Genomic_DNA"/>
</dbReference>
<reference evidence="1 2" key="1">
    <citation type="journal article" date="2008" name="BMC Genomics">
        <title>Acidithiobacillus ferrooxidans metabolism: from genome sequence to industrial applications.</title>
        <authorList>
            <person name="Valdes J."/>
            <person name="Pedroso I."/>
            <person name="Quatrini R."/>
            <person name="Dodson R.J."/>
            <person name="Tettelin H."/>
            <person name="Blake R.II."/>
            <person name="Eisen J.A."/>
            <person name="Holmes D.S."/>
        </authorList>
    </citation>
    <scope>NUCLEOTIDE SEQUENCE [LARGE SCALE GENOMIC DNA]</scope>
    <source>
        <strain evidence="2">ATCC 23270 / DSM 14882 / CIP 104768 / NCIMB 8455</strain>
    </source>
</reference>
<gene>
    <name evidence="1" type="ordered locus">AFE_2451</name>
</gene>
<dbReference type="Proteomes" id="UP000001362">
    <property type="component" value="Chromosome"/>
</dbReference>
<evidence type="ECO:0000313" key="1">
    <source>
        <dbReference type="EMBL" id="ACK80712.1"/>
    </source>
</evidence>
<accession>B7J6Z0</accession>
<dbReference type="KEGG" id="afr:AFE_2451"/>
<dbReference type="AlphaFoldDB" id="B7J6Z0"/>
<keyword evidence="2" id="KW-1185">Reference proteome</keyword>